<proteinExistence type="predicted"/>
<reference evidence="1 2" key="1">
    <citation type="submission" date="2022-08" db="EMBL/GenBank/DDBJ databases">
        <title>Genome Sequence of the sulphate-reducing bacterium, Pseudodesulfovibrio sp. SYK.</title>
        <authorList>
            <person name="Kondo R."/>
            <person name="Kataoka T."/>
        </authorList>
    </citation>
    <scope>NUCLEOTIDE SEQUENCE [LARGE SCALE GENOMIC DNA]</scope>
    <source>
        <strain evidence="1 2">SYK</strain>
    </source>
</reference>
<name>A0ABM8B4L1_9BACT</name>
<accession>A0ABM8B4L1</accession>
<dbReference type="Proteomes" id="UP001317742">
    <property type="component" value="Chromosome"/>
</dbReference>
<keyword evidence="2" id="KW-1185">Reference proteome</keyword>
<sequence>MSLKKAPVNLLRARLPKFRQLAPDGRRSGYNYMAFFHLQGIEFKIYYWNKPKKAGAMIEVTSPSPASLEDLWKRLKALHMTSVEYAIDFKCKEAADAPLVHWLLRRYIRFANYTGPVTSAGRVFTGIDDEGDENSVSYFWDNVRKYIAVKIYERGLDLPDDEKRDGKPSWSMDCLDRVRLEFTFKNDKAKEKRKRLNVKYLNGFRRCPRMLELLDGQFAFSVFKKGNHLPREWDHYPELDASGGIESFHVEWLAAANKVSNPYQCYRDSVLMAPLMKKIQLALKDYDQRWTIQADKARMKVGTFEGKFLQWEVI</sequence>
<protein>
    <submittedName>
        <fullName evidence="1">Uncharacterized protein</fullName>
    </submittedName>
</protein>
<gene>
    <name evidence="1" type="ORF">SYK_31140</name>
</gene>
<organism evidence="1 2">
    <name type="scientific">Pseudodesulfovibrio nedwellii</name>
    <dbReference type="NCBI Taxonomy" id="2973072"/>
    <lineage>
        <taxon>Bacteria</taxon>
        <taxon>Pseudomonadati</taxon>
        <taxon>Thermodesulfobacteriota</taxon>
        <taxon>Desulfovibrionia</taxon>
        <taxon>Desulfovibrionales</taxon>
        <taxon>Desulfovibrionaceae</taxon>
    </lineage>
</organism>
<dbReference type="EMBL" id="AP026709">
    <property type="protein sequence ID" value="BDQ38754.1"/>
    <property type="molecule type" value="Genomic_DNA"/>
</dbReference>
<evidence type="ECO:0000313" key="2">
    <source>
        <dbReference type="Proteomes" id="UP001317742"/>
    </source>
</evidence>
<dbReference type="RefSeq" id="WP_281761247.1">
    <property type="nucleotide sequence ID" value="NZ_AP026709.1"/>
</dbReference>
<evidence type="ECO:0000313" key="1">
    <source>
        <dbReference type="EMBL" id="BDQ38754.1"/>
    </source>
</evidence>